<dbReference type="Pfam" id="PF00479">
    <property type="entry name" value="G6PD_N"/>
    <property type="match status" value="1"/>
</dbReference>
<protein>
    <recommendedName>
        <fullName evidence="6">Glucose-6-phosphate 1-dehydrogenase</fullName>
        <shortName evidence="6">G6PD</shortName>
        <ecNumber evidence="6">1.1.1.49</ecNumber>
    </recommendedName>
</protein>
<dbReference type="EC" id="1.1.1.49" evidence="6"/>
<feature type="binding site" evidence="6">
    <location>
        <position position="369"/>
    </location>
    <ligand>
        <name>substrate</name>
    </ligand>
</feature>
<dbReference type="PANTHER" id="PTHR23429:SF0">
    <property type="entry name" value="GLUCOSE-6-PHOSPHATE 1-DEHYDROGENASE"/>
    <property type="match status" value="1"/>
</dbReference>
<evidence type="ECO:0000256" key="2">
    <source>
        <dbReference type="ARBA" id="ARBA00022526"/>
    </source>
</evidence>
<comment type="catalytic activity">
    <reaction evidence="6">
        <text>D-glucose 6-phosphate + NADP(+) = 6-phospho-D-glucono-1,5-lactone + NADPH + H(+)</text>
        <dbReference type="Rhea" id="RHEA:15841"/>
        <dbReference type="ChEBI" id="CHEBI:15378"/>
        <dbReference type="ChEBI" id="CHEBI:57783"/>
        <dbReference type="ChEBI" id="CHEBI:57955"/>
        <dbReference type="ChEBI" id="CHEBI:58349"/>
        <dbReference type="ChEBI" id="CHEBI:61548"/>
        <dbReference type="EC" id="1.1.1.49"/>
    </reaction>
</comment>
<evidence type="ECO:0000256" key="3">
    <source>
        <dbReference type="ARBA" id="ARBA00022857"/>
    </source>
</evidence>
<reference evidence="9 10" key="1">
    <citation type="journal article" date="2018" name="Sci. Adv.">
        <title>Multi-heme cytochromes provide a pathway for survival in energy-limited environments.</title>
        <authorList>
            <person name="Deng X."/>
            <person name="Dohmae N."/>
            <person name="Nealson K.H."/>
            <person name="Hashimoto K."/>
            <person name="Okamoto A."/>
        </authorList>
    </citation>
    <scope>NUCLEOTIDE SEQUENCE [LARGE SCALE GENOMIC DNA]</scope>
    <source>
        <strain evidence="9 10">IS5</strain>
    </source>
</reference>
<dbReference type="PRINTS" id="PR00079">
    <property type="entry name" value="G6PDHDRGNASE"/>
</dbReference>
<dbReference type="KEGG" id="dfl:DFE_2915"/>
<feature type="binding site" evidence="6">
    <location>
        <position position="264"/>
    </location>
    <ligand>
        <name>substrate</name>
    </ligand>
</feature>
<evidence type="ECO:0000256" key="5">
    <source>
        <dbReference type="ARBA" id="ARBA00023277"/>
    </source>
</evidence>
<evidence type="ECO:0000259" key="7">
    <source>
        <dbReference type="Pfam" id="PF00479"/>
    </source>
</evidence>
<dbReference type="Gene3D" id="3.40.50.720">
    <property type="entry name" value="NAD(P)-binding Rossmann-like Domain"/>
    <property type="match status" value="1"/>
</dbReference>
<dbReference type="EMBL" id="AP017378">
    <property type="protein sequence ID" value="BBD09641.1"/>
    <property type="molecule type" value="Genomic_DNA"/>
</dbReference>
<keyword evidence="5 6" id="KW-0119">Carbohydrate metabolism</keyword>
<organism evidence="9 10">
    <name type="scientific">Desulfovibrio ferrophilus</name>
    <dbReference type="NCBI Taxonomy" id="241368"/>
    <lineage>
        <taxon>Bacteria</taxon>
        <taxon>Pseudomonadati</taxon>
        <taxon>Thermodesulfobacteriota</taxon>
        <taxon>Desulfovibrionia</taxon>
        <taxon>Desulfovibrionales</taxon>
        <taxon>Desulfovibrionaceae</taxon>
        <taxon>Desulfovibrio</taxon>
    </lineage>
</organism>
<dbReference type="InterPro" id="IPR001282">
    <property type="entry name" value="G6P_DH"/>
</dbReference>
<comment type="function">
    <text evidence="6">Catalyzes the oxidation of glucose 6-phosphate to 6-phosphogluconolactone.</text>
</comment>
<dbReference type="InterPro" id="IPR022675">
    <property type="entry name" value="G6P_DH_C"/>
</dbReference>
<feature type="binding site" evidence="6">
    <location>
        <position position="207"/>
    </location>
    <ligand>
        <name>substrate</name>
    </ligand>
</feature>
<evidence type="ECO:0000256" key="1">
    <source>
        <dbReference type="ARBA" id="ARBA00004937"/>
    </source>
</evidence>
<feature type="binding site" evidence="6">
    <location>
        <position position="177"/>
    </location>
    <ligand>
        <name>NADP(+)</name>
        <dbReference type="ChEBI" id="CHEBI:58349"/>
    </ligand>
</feature>
<dbReference type="PANTHER" id="PTHR23429">
    <property type="entry name" value="GLUCOSE-6-PHOSPHATE 1-DEHYDROGENASE G6PD"/>
    <property type="match status" value="1"/>
</dbReference>
<feature type="active site" description="Proton acceptor" evidence="6">
    <location>
        <position position="269"/>
    </location>
</feature>
<feature type="binding site" evidence="6">
    <location>
        <position position="374"/>
    </location>
    <ligand>
        <name>substrate</name>
    </ligand>
</feature>
<keyword evidence="3 6" id="KW-0521">NADP</keyword>
<comment type="similarity">
    <text evidence="6">Belongs to the glucose-6-phosphate dehydrogenase family.</text>
</comment>
<dbReference type="GO" id="GO:0006006">
    <property type="term" value="P:glucose metabolic process"/>
    <property type="evidence" value="ECO:0007669"/>
    <property type="project" value="UniProtKB-KW"/>
</dbReference>
<feature type="domain" description="Glucose-6-phosphate dehydrogenase C-terminal" evidence="8">
    <location>
        <begin position="218"/>
        <end position="511"/>
    </location>
</feature>
<proteinExistence type="inferred from homology"/>
<dbReference type="NCBIfam" id="TIGR00871">
    <property type="entry name" value="zwf"/>
    <property type="match status" value="1"/>
</dbReference>
<dbReference type="Pfam" id="PF02781">
    <property type="entry name" value="G6PD_C"/>
    <property type="match status" value="1"/>
</dbReference>
<evidence type="ECO:0000256" key="6">
    <source>
        <dbReference type="HAMAP-Rule" id="MF_00966"/>
    </source>
</evidence>
<dbReference type="HAMAP" id="MF_00966">
    <property type="entry name" value="G6PD"/>
    <property type="match status" value="1"/>
</dbReference>
<dbReference type="InterPro" id="IPR036291">
    <property type="entry name" value="NAD(P)-bd_dom_sf"/>
</dbReference>
<dbReference type="RefSeq" id="WP_126380671.1">
    <property type="nucleotide sequence ID" value="NZ_AP017378.1"/>
</dbReference>
<evidence type="ECO:0000313" key="9">
    <source>
        <dbReference type="EMBL" id="BBD09641.1"/>
    </source>
</evidence>
<keyword evidence="2 6" id="KW-0313">Glucose metabolism</keyword>
<name>A0A2Z6B2D4_9BACT</name>
<dbReference type="GO" id="GO:0009051">
    <property type="term" value="P:pentose-phosphate shunt, oxidative branch"/>
    <property type="evidence" value="ECO:0007669"/>
    <property type="project" value="TreeGrafter"/>
</dbReference>
<dbReference type="SUPFAM" id="SSF55347">
    <property type="entry name" value="Glyceraldehyde-3-phosphate dehydrogenase-like, C-terminal domain"/>
    <property type="match status" value="1"/>
</dbReference>
<sequence length="514" mass="58331">MDETTAHITAQAIRKTEEITAHCVLTQRPAPCALVIFGASGDLTARKLMPALYNLACNGGLPEAYTITGAARTDLSTDQFRTRMREAMSTQDNFDTALWDQIESRLFYQQLDYDESQGFGALKTMLDNQREEFSTRDNRIFYLATPPTVYEAIATRLGQVGLTHEKASSFARIVVEKPFGRDLPSARHLDITLDAHFAEHQIFRIDHYLAKETIQNILMFRFANSIFEPVWNRQYIEYVTCASSEQLGVEHRAGYYEQAGVLRDMFQNHMMQILALVAAEPPSLFAADRVRDEKSKVYRSLRPFAPERLRDDLILGQYGPGTMNGKAVLGYRQEPDVAPNSKTPTFAMMRVWVDNWRWQGVPFHIMSGKRLREKITRIVVQFREVPHSMFRDVLGQDIAGNRLVMDIHPENSISLTFQTKAPGAKPCLSPVTMSFDFATGSGEGLDAYEKVLLDCMLGDQMLFWRQDSVELCWGFLTPILELCEECGDVREHLHPYSAGSWGPPPALEMVNTLF</sequence>
<accession>A0A2Z6B2D4</accession>
<dbReference type="AlphaFoldDB" id="A0A2Z6B2D4"/>
<dbReference type="InterPro" id="IPR022674">
    <property type="entry name" value="G6P_DH_NAD-bd"/>
</dbReference>
<comment type="caution">
    <text evidence="6">Lacks conserved residue(s) required for the propagation of feature annotation.</text>
</comment>
<evidence type="ECO:0000256" key="4">
    <source>
        <dbReference type="ARBA" id="ARBA00023002"/>
    </source>
</evidence>
<dbReference type="Proteomes" id="UP000269883">
    <property type="component" value="Chromosome"/>
</dbReference>
<comment type="pathway">
    <text evidence="1 6">Carbohydrate degradation; pentose phosphate pathway; D-ribulose 5-phosphate from D-glucose 6-phosphate (oxidative stage): step 1/3.</text>
</comment>
<evidence type="ECO:0000313" key="10">
    <source>
        <dbReference type="Proteomes" id="UP000269883"/>
    </source>
</evidence>
<dbReference type="GO" id="GO:0004345">
    <property type="term" value="F:glucose-6-phosphate dehydrogenase activity"/>
    <property type="evidence" value="ECO:0007669"/>
    <property type="project" value="UniProtKB-UniRule"/>
</dbReference>
<dbReference type="GO" id="GO:0050661">
    <property type="term" value="F:NADP binding"/>
    <property type="evidence" value="ECO:0007669"/>
    <property type="project" value="UniProtKB-UniRule"/>
</dbReference>
<feature type="domain" description="Glucose-6-phosphate dehydrogenase NAD-binding" evidence="7">
    <location>
        <begin position="35"/>
        <end position="216"/>
    </location>
</feature>
<dbReference type="SUPFAM" id="SSF51735">
    <property type="entry name" value="NAD(P)-binding Rossmann-fold domains"/>
    <property type="match status" value="1"/>
</dbReference>
<feature type="binding site" evidence="6">
    <location>
        <position position="245"/>
    </location>
    <ligand>
        <name>substrate</name>
    </ligand>
</feature>
<keyword evidence="4 6" id="KW-0560">Oxidoreductase</keyword>
<dbReference type="OrthoDB" id="9802739at2"/>
<dbReference type="GO" id="GO:0005829">
    <property type="term" value="C:cytosol"/>
    <property type="evidence" value="ECO:0007669"/>
    <property type="project" value="TreeGrafter"/>
</dbReference>
<keyword evidence="10" id="KW-1185">Reference proteome</keyword>
<dbReference type="Gene3D" id="3.30.360.10">
    <property type="entry name" value="Dihydrodipicolinate Reductase, domain 2"/>
    <property type="match status" value="1"/>
</dbReference>
<gene>
    <name evidence="6 9" type="primary">zwf</name>
    <name evidence="9" type="ORF">DFE_2915</name>
</gene>
<dbReference type="PIRSF" id="PIRSF000110">
    <property type="entry name" value="G6PD"/>
    <property type="match status" value="1"/>
</dbReference>
<evidence type="ECO:0000259" key="8">
    <source>
        <dbReference type="Pfam" id="PF02781"/>
    </source>
</evidence>
<feature type="binding site" evidence="6">
    <location>
        <position position="72"/>
    </location>
    <ligand>
        <name>NADP(+)</name>
        <dbReference type="ChEBI" id="CHEBI:58349"/>
    </ligand>
</feature>
<dbReference type="UniPathway" id="UPA00115">
    <property type="reaction ID" value="UER00408"/>
</dbReference>
<feature type="binding site" evidence="6">
    <location>
        <position position="211"/>
    </location>
    <ligand>
        <name>substrate</name>
    </ligand>
</feature>